<dbReference type="AlphaFoldDB" id="A0A812IWS8"/>
<name>A0A812IWS8_9DINO</name>
<evidence type="ECO:0000313" key="2">
    <source>
        <dbReference type="EMBL" id="CAE7175832.1"/>
    </source>
</evidence>
<proteinExistence type="predicted"/>
<sequence length="211" mass="22859">APNPQPALAADVGVDWSGVGLPSVEDILRLWSVVGQCGGGTTTTTTSAHSENRDVNGESSCSTTLPHTGTSSSLPPTTTTLEDADHEEVAMMQRGAPDPVDNRNADDDTTTHTWRLSDDERDDLLSVGWSENMISDLNAMLDFLHDVGENCGVDHVAWALGMWAHSNILAETTVELVNDVMFRRVQGVPENRPHEYGTRGTLVNRLLVQLQ</sequence>
<feature type="region of interest" description="Disordered" evidence="1">
    <location>
        <begin position="40"/>
        <end position="80"/>
    </location>
</feature>
<feature type="region of interest" description="Disordered" evidence="1">
    <location>
        <begin position="94"/>
        <end position="113"/>
    </location>
</feature>
<organism evidence="2 3">
    <name type="scientific">Symbiodinium necroappetens</name>
    <dbReference type="NCBI Taxonomy" id="1628268"/>
    <lineage>
        <taxon>Eukaryota</taxon>
        <taxon>Sar</taxon>
        <taxon>Alveolata</taxon>
        <taxon>Dinophyceae</taxon>
        <taxon>Suessiales</taxon>
        <taxon>Symbiodiniaceae</taxon>
        <taxon>Symbiodinium</taxon>
    </lineage>
</organism>
<gene>
    <name evidence="2" type="ORF">SNEC2469_LOCUS595</name>
</gene>
<reference evidence="2" key="1">
    <citation type="submission" date="2021-02" db="EMBL/GenBank/DDBJ databases">
        <authorList>
            <person name="Dougan E. K."/>
            <person name="Rhodes N."/>
            <person name="Thang M."/>
            <person name="Chan C."/>
        </authorList>
    </citation>
    <scope>NUCLEOTIDE SEQUENCE</scope>
</reference>
<keyword evidence="3" id="KW-1185">Reference proteome</keyword>
<feature type="non-terminal residue" evidence="2">
    <location>
        <position position="1"/>
    </location>
</feature>
<dbReference type="OrthoDB" id="491640at2759"/>
<evidence type="ECO:0000256" key="1">
    <source>
        <dbReference type="SAM" id="MobiDB-lite"/>
    </source>
</evidence>
<protein>
    <submittedName>
        <fullName evidence="2">Uncharacterized protein</fullName>
    </submittedName>
</protein>
<feature type="non-terminal residue" evidence="2">
    <location>
        <position position="211"/>
    </location>
</feature>
<feature type="compositionally biased region" description="Basic and acidic residues" evidence="1">
    <location>
        <begin position="100"/>
        <end position="113"/>
    </location>
</feature>
<dbReference type="EMBL" id="CAJNJA010003711">
    <property type="protein sequence ID" value="CAE7175832.1"/>
    <property type="molecule type" value="Genomic_DNA"/>
</dbReference>
<dbReference type="Proteomes" id="UP000601435">
    <property type="component" value="Unassembled WGS sequence"/>
</dbReference>
<evidence type="ECO:0000313" key="3">
    <source>
        <dbReference type="Proteomes" id="UP000601435"/>
    </source>
</evidence>
<comment type="caution">
    <text evidence="2">The sequence shown here is derived from an EMBL/GenBank/DDBJ whole genome shotgun (WGS) entry which is preliminary data.</text>
</comment>
<feature type="compositionally biased region" description="Low complexity" evidence="1">
    <location>
        <begin position="62"/>
        <end position="80"/>
    </location>
</feature>
<accession>A0A812IWS8</accession>